<evidence type="ECO:0000313" key="2">
    <source>
        <dbReference type="Proteomes" id="UP000815325"/>
    </source>
</evidence>
<reference evidence="1" key="1">
    <citation type="submission" date="2017-08" db="EMBL/GenBank/DDBJ databases">
        <authorList>
            <person name="Polle J.E."/>
            <person name="Barry K."/>
            <person name="Cushman J."/>
            <person name="Schmutz J."/>
            <person name="Tran D."/>
            <person name="Hathwaick L.T."/>
            <person name="Yim W.C."/>
            <person name="Jenkins J."/>
            <person name="Mckie-Krisberg Z.M."/>
            <person name="Prochnik S."/>
            <person name="Lindquist E."/>
            <person name="Dockter R.B."/>
            <person name="Adam C."/>
            <person name="Molina H."/>
            <person name="Bunkerborg J."/>
            <person name="Jin E."/>
            <person name="Buchheim M."/>
            <person name="Magnuson J."/>
        </authorList>
    </citation>
    <scope>NUCLEOTIDE SEQUENCE</scope>
    <source>
        <strain evidence="1">CCAP 19/18</strain>
    </source>
</reference>
<organism evidence="1 2">
    <name type="scientific">Dunaliella salina</name>
    <name type="common">Green alga</name>
    <name type="synonym">Protococcus salinus</name>
    <dbReference type="NCBI Taxonomy" id="3046"/>
    <lineage>
        <taxon>Eukaryota</taxon>
        <taxon>Viridiplantae</taxon>
        <taxon>Chlorophyta</taxon>
        <taxon>core chlorophytes</taxon>
        <taxon>Chlorophyceae</taxon>
        <taxon>CS clade</taxon>
        <taxon>Chlamydomonadales</taxon>
        <taxon>Dunaliellaceae</taxon>
        <taxon>Dunaliella</taxon>
    </lineage>
</organism>
<name>A0ABQ7FWY8_DUNSA</name>
<keyword evidence="2" id="KW-1185">Reference proteome</keyword>
<sequence length="78" mass="8265">MHRLHVPSNFFTTSSMSGHLCTGDGCTHGLQRDPEDHGSLCSGAHYCLAGCRGSSIEGCSCQWQDCDVGSGCSQRGFP</sequence>
<evidence type="ECO:0000313" key="1">
    <source>
        <dbReference type="EMBL" id="KAF5826875.1"/>
    </source>
</evidence>
<dbReference type="EMBL" id="MU070670">
    <property type="protein sequence ID" value="KAF5826875.1"/>
    <property type="molecule type" value="Genomic_DNA"/>
</dbReference>
<accession>A0ABQ7FWY8</accession>
<comment type="caution">
    <text evidence="1">The sequence shown here is derived from an EMBL/GenBank/DDBJ whole genome shotgun (WGS) entry which is preliminary data.</text>
</comment>
<gene>
    <name evidence="1" type="ORF">DUNSADRAFT_1830</name>
</gene>
<protein>
    <submittedName>
        <fullName evidence="1">Uncharacterized protein</fullName>
    </submittedName>
</protein>
<dbReference type="Proteomes" id="UP000815325">
    <property type="component" value="Unassembled WGS sequence"/>
</dbReference>
<proteinExistence type="predicted"/>